<protein>
    <submittedName>
        <fullName evidence="6">Transcriptional regulator, LysR family</fullName>
    </submittedName>
</protein>
<dbReference type="GO" id="GO:0003700">
    <property type="term" value="F:DNA-binding transcription factor activity"/>
    <property type="evidence" value="ECO:0007669"/>
    <property type="project" value="InterPro"/>
</dbReference>
<dbReference type="SUPFAM" id="SSF53850">
    <property type="entry name" value="Periplasmic binding protein-like II"/>
    <property type="match status" value="1"/>
</dbReference>
<evidence type="ECO:0000256" key="1">
    <source>
        <dbReference type="ARBA" id="ARBA00009437"/>
    </source>
</evidence>
<dbReference type="PRINTS" id="PR00039">
    <property type="entry name" value="HTHLYSR"/>
</dbReference>
<feature type="domain" description="HTH lysR-type" evidence="5">
    <location>
        <begin position="1"/>
        <end position="58"/>
    </location>
</feature>
<dbReference type="CDD" id="cd05466">
    <property type="entry name" value="PBP2_LTTR_substrate"/>
    <property type="match status" value="1"/>
</dbReference>
<dbReference type="AlphaFoldDB" id="A0A212JBN2"/>
<dbReference type="FunFam" id="1.10.10.10:FF:000001">
    <property type="entry name" value="LysR family transcriptional regulator"/>
    <property type="match status" value="1"/>
</dbReference>
<reference evidence="6" key="1">
    <citation type="submission" date="2016-04" db="EMBL/GenBank/DDBJ databases">
        <authorList>
            <person name="Evans L.H."/>
            <person name="Alamgir A."/>
            <person name="Owens N."/>
            <person name="Weber N.D."/>
            <person name="Virtaneva K."/>
            <person name="Barbian K."/>
            <person name="Babar A."/>
            <person name="Rosenke K."/>
        </authorList>
    </citation>
    <scope>NUCLEOTIDE SEQUENCE</scope>
    <source>
        <strain evidence="6">86</strain>
    </source>
</reference>
<keyword evidence="3" id="KW-0238">DNA-binding</keyword>
<dbReference type="Pfam" id="PF03466">
    <property type="entry name" value="LysR_substrate"/>
    <property type="match status" value="1"/>
</dbReference>
<dbReference type="GO" id="GO:0000976">
    <property type="term" value="F:transcription cis-regulatory region binding"/>
    <property type="evidence" value="ECO:0007669"/>
    <property type="project" value="TreeGrafter"/>
</dbReference>
<organism evidence="6">
    <name type="scientific">uncultured Alphaproteobacteria bacterium</name>
    <dbReference type="NCBI Taxonomy" id="91750"/>
    <lineage>
        <taxon>Bacteria</taxon>
        <taxon>Pseudomonadati</taxon>
        <taxon>Pseudomonadota</taxon>
        <taxon>Alphaproteobacteria</taxon>
        <taxon>environmental samples</taxon>
    </lineage>
</organism>
<comment type="similarity">
    <text evidence="1">Belongs to the LysR transcriptional regulatory family.</text>
</comment>
<dbReference type="InterPro" id="IPR005119">
    <property type="entry name" value="LysR_subst-bd"/>
</dbReference>
<dbReference type="Pfam" id="PF00126">
    <property type="entry name" value="HTH_1"/>
    <property type="match status" value="1"/>
</dbReference>
<evidence type="ECO:0000256" key="2">
    <source>
        <dbReference type="ARBA" id="ARBA00023015"/>
    </source>
</evidence>
<sequence>MELSWLEDFLALAETGSFSRAAERRNLTQPAFSRRIRSLETWTGATLFDRDARQVRMTLAGERFRPVAEETLRRLIQVREEVREVEGTVFSTLRFACTHALSLTFFPDWLRAIERTNPLGSIRLISESMELCEGLMHDGQAQFMLCHQHAAAVPRLEPRGFLSLPQGDDVLIPVKSPEVAGELPGGEDARLPYLAYSTESGLGRIVAAARAKKDPPVWLEPVFTAHLATALRAMALAGRGMTWLPLTLIQADLAAGRLVRAGGGEWDIAVEIRVYRPRHRLSAAAEAFWRALI</sequence>
<dbReference type="Gene3D" id="3.40.190.10">
    <property type="entry name" value="Periplasmic binding protein-like II"/>
    <property type="match status" value="2"/>
</dbReference>
<gene>
    <name evidence="6" type="ORF">KL86APRO_10811</name>
</gene>
<accession>A0A212JBN2</accession>
<dbReference type="Gene3D" id="1.10.10.10">
    <property type="entry name" value="Winged helix-like DNA-binding domain superfamily/Winged helix DNA-binding domain"/>
    <property type="match status" value="1"/>
</dbReference>
<evidence type="ECO:0000256" key="3">
    <source>
        <dbReference type="ARBA" id="ARBA00023125"/>
    </source>
</evidence>
<proteinExistence type="inferred from homology"/>
<evidence type="ECO:0000256" key="4">
    <source>
        <dbReference type="ARBA" id="ARBA00023163"/>
    </source>
</evidence>
<evidence type="ECO:0000313" key="6">
    <source>
        <dbReference type="EMBL" id="SBV96841.1"/>
    </source>
</evidence>
<evidence type="ECO:0000259" key="5">
    <source>
        <dbReference type="PROSITE" id="PS50931"/>
    </source>
</evidence>
<dbReference type="SUPFAM" id="SSF46785">
    <property type="entry name" value="Winged helix' DNA-binding domain"/>
    <property type="match status" value="1"/>
</dbReference>
<dbReference type="PROSITE" id="PS50931">
    <property type="entry name" value="HTH_LYSR"/>
    <property type="match status" value="1"/>
</dbReference>
<dbReference type="PANTHER" id="PTHR30126">
    <property type="entry name" value="HTH-TYPE TRANSCRIPTIONAL REGULATOR"/>
    <property type="match status" value="1"/>
</dbReference>
<name>A0A212JBN2_9PROT</name>
<dbReference type="InterPro" id="IPR036388">
    <property type="entry name" value="WH-like_DNA-bd_sf"/>
</dbReference>
<dbReference type="InterPro" id="IPR036390">
    <property type="entry name" value="WH_DNA-bd_sf"/>
</dbReference>
<keyword evidence="4" id="KW-0804">Transcription</keyword>
<dbReference type="EMBL" id="FLUO01000001">
    <property type="protein sequence ID" value="SBV96841.1"/>
    <property type="molecule type" value="Genomic_DNA"/>
</dbReference>
<dbReference type="InterPro" id="IPR000847">
    <property type="entry name" value="LysR_HTH_N"/>
</dbReference>
<dbReference type="PANTHER" id="PTHR30126:SF2">
    <property type="entry name" value="HTH-TYPE TRANSCRIPTIONAL REGULATOR YJIE"/>
    <property type="match status" value="1"/>
</dbReference>
<keyword evidence="2" id="KW-0805">Transcription regulation</keyword>